<proteinExistence type="predicted"/>
<feature type="transmembrane region" description="Helical" evidence="5">
    <location>
        <begin position="322"/>
        <end position="348"/>
    </location>
</feature>
<keyword evidence="2 5" id="KW-0812">Transmembrane</keyword>
<evidence type="ECO:0000256" key="2">
    <source>
        <dbReference type="ARBA" id="ARBA00022692"/>
    </source>
</evidence>
<dbReference type="InterPro" id="IPR002797">
    <property type="entry name" value="Polysacc_synth"/>
</dbReference>
<evidence type="ECO:0000313" key="6">
    <source>
        <dbReference type="EMBL" id="SEL95552.1"/>
    </source>
</evidence>
<organism evidence="6 7">
    <name type="scientific">Streptococcus gallolyticus</name>
    <dbReference type="NCBI Taxonomy" id="315405"/>
    <lineage>
        <taxon>Bacteria</taxon>
        <taxon>Bacillati</taxon>
        <taxon>Bacillota</taxon>
        <taxon>Bacilli</taxon>
        <taxon>Lactobacillales</taxon>
        <taxon>Streptococcaceae</taxon>
        <taxon>Streptococcus</taxon>
    </lineage>
</organism>
<feature type="transmembrane region" description="Helical" evidence="5">
    <location>
        <begin position="360"/>
        <end position="381"/>
    </location>
</feature>
<dbReference type="EMBL" id="FOBM01000001">
    <property type="protein sequence ID" value="SEL95552.1"/>
    <property type="molecule type" value="Genomic_DNA"/>
</dbReference>
<dbReference type="PANTHER" id="PTHR43424:SF1">
    <property type="entry name" value="LOCUS PUTATIVE PROTEIN 1-RELATED"/>
    <property type="match status" value="1"/>
</dbReference>
<dbReference type="InterPro" id="IPR052556">
    <property type="entry name" value="PolySynth_Transporter"/>
</dbReference>
<evidence type="ECO:0000256" key="5">
    <source>
        <dbReference type="SAM" id="Phobius"/>
    </source>
</evidence>
<feature type="transmembrane region" description="Helical" evidence="5">
    <location>
        <begin position="291"/>
        <end position="310"/>
    </location>
</feature>
<dbReference type="GO" id="GO:0016020">
    <property type="term" value="C:membrane"/>
    <property type="evidence" value="ECO:0007669"/>
    <property type="project" value="UniProtKB-SubCell"/>
</dbReference>
<feature type="transmembrane region" description="Helical" evidence="5">
    <location>
        <begin position="244"/>
        <end position="270"/>
    </location>
</feature>
<dbReference type="PANTHER" id="PTHR43424">
    <property type="entry name" value="LOCUS PUTATIVE PROTEIN 1-RELATED"/>
    <property type="match status" value="1"/>
</dbReference>
<keyword evidence="4 5" id="KW-0472">Membrane</keyword>
<keyword evidence="3 5" id="KW-1133">Transmembrane helix</keyword>
<reference evidence="6 7" key="1">
    <citation type="submission" date="2016-10" db="EMBL/GenBank/DDBJ databases">
        <authorList>
            <person name="de Groot N.N."/>
        </authorList>
    </citation>
    <scope>NUCLEOTIDE SEQUENCE [LARGE SCALE GENOMIC DNA]</scope>
    <source>
        <strain evidence="6 7">VTM1R29</strain>
    </source>
</reference>
<feature type="transmembrane region" description="Helical" evidence="5">
    <location>
        <begin position="387"/>
        <end position="406"/>
    </location>
</feature>
<feature type="transmembrane region" description="Helical" evidence="5">
    <location>
        <begin position="147"/>
        <end position="165"/>
    </location>
</feature>
<feature type="transmembrane region" description="Helical" evidence="5">
    <location>
        <begin position="171"/>
        <end position="191"/>
    </location>
</feature>
<name>A0A1H7UEQ6_9STRE</name>
<feature type="transmembrane region" description="Helical" evidence="5">
    <location>
        <begin position="203"/>
        <end position="224"/>
    </location>
</feature>
<feature type="transmembrane region" description="Helical" evidence="5">
    <location>
        <begin position="418"/>
        <end position="440"/>
    </location>
</feature>
<gene>
    <name evidence="6" type="ORF">SAMN04487839_101423</name>
</gene>
<feature type="transmembrane region" description="Helical" evidence="5">
    <location>
        <begin position="12"/>
        <end position="32"/>
    </location>
</feature>
<evidence type="ECO:0000256" key="3">
    <source>
        <dbReference type="ARBA" id="ARBA00022989"/>
    </source>
</evidence>
<feature type="transmembrane region" description="Helical" evidence="5">
    <location>
        <begin position="115"/>
        <end position="140"/>
    </location>
</feature>
<feature type="transmembrane region" description="Helical" evidence="5">
    <location>
        <begin position="446"/>
        <end position="468"/>
    </location>
</feature>
<accession>A0A1H7UEQ6</accession>
<sequence length="488" mass="54556">MKNNKSLGLNAILNSLQSLLNLIFPLITFPYISRTLSVDGVGKYNFASSIISYFILLAGLGISVYAVREGAKLRDSREEFSQFASRIFTINIISTIISYVVLFFVLALSTSLQKYSIAILIFSVQIFFTTLGVDWIYTIFEEYGYITARNIIFKIISVVLLFIFVKQRDDYLNYIIISVVASTGSYLLNFFHAKKFCDLRFVFDFNWVNYLIPILTIFGSTVAMKVYQASDVTMIGLLVDEYTVGIYSTATKIYVIVSGMLLAVSAVTIPRLAMLMGKNRMVEYRSLLKKLINLILLIILPGITGLFMISNDIILIIAGEKYIQATVALQISCFAMLGSAMSGIFNQCALMPAKRERKTLVSSSTSALLNIGLNFILIPIFAEKGAAFTTVLAEFTMMTMNFYFSRDITGFVFKDKQTWKNIISIVVGCVGIALICNLSSMTFSNIFVRLTASIVGSAFVYGVILLVLRNKIALDAFNKFLVKRVRNN</sequence>
<evidence type="ECO:0000256" key="4">
    <source>
        <dbReference type="ARBA" id="ARBA00023136"/>
    </source>
</evidence>
<evidence type="ECO:0000313" key="7">
    <source>
        <dbReference type="Proteomes" id="UP000182764"/>
    </source>
</evidence>
<dbReference type="Pfam" id="PF01943">
    <property type="entry name" value="Polysacc_synt"/>
    <property type="match status" value="1"/>
</dbReference>
<dbReference type="CDD" id="cd13128">
    <property type="entry name" value="MATE_Wzx_like"/>
    <property type="match status" value="1"/>
</dbReference>
<comment type="subcellular location">
    <subcellularLocation>
        <location evidence="1">Membrane</location>
        <topology evidence="1">Multi-pass membrane protein</topology>
    </subcellularLocation>
</comment>
<feature type="transmembrane region" description="Helical" evidence="5">
    <location>
        <begin position="44"/>
        <end position="67"/>
    </location>
</feature>
<protein>
    <submittedName>
        <fullName evidence="6">Membrane protein involved in the export of O-antigen and teichoic acid</fullName>
    </submittedName>
</protein>
<dbReference type="AlphaFoldDB" id="A0A1H7UEQ6"/>
<dbReference type="Proteomes" id="UP000182764">
    <property type="component" value="Unassembled WGS sequence"/>
</dbReference>
<feature type="transmembrane region" description="Helical" evidence="5">
    <location>
        <begin position="88"/>
        <end position="109"/>
    </location>
</feature>
<dbReference type="RefSeq" id="WP_074595312.1">
    <property type="nucleotide sequence ID" value="NZ_FNUH01000002.1"/>
</dbReference>
<evidence type="ECO:0000256" key="1">
    <source>
        <dbReference type="ARBA" id="ARBA00004141"/>
    </source>
</evidence>